<dbReference type="STRING" id="634771.SAMN04488128_104446"/>
<proteinExistence type="predicted"/>
<keyword evidence="1" id="KW-1133">Transmembrane helix</keyword>
<protein>
    <submittedName>
        <fullName evidence="3">Uncharacterized membrane protein YccF, DUF307 family</fullName>
    </submittedName>
</protein>
<dbReference type="GO" id="GO:0005886">
    <property type="term" value="C:plasma membrane"/>
    <property type="evidence" value="ECO:0007669"/>
    <property type="project" value="TreeGrafter"/>
</dbReference>
<dbReference type="InterPro" id="IPR031308">
    <property type="entry name" value="UCP028777"/>
</dbReference>
<sequence>MNLIGNIIWLIFGGLAAALGYFVSGFLFCITIIGIPFGIQCMKIGLFTLMPFGREVRDGVGSTGCLSTLFNIIWVFTGGLWVAICHFFFGVLLTITVIGAPWGRQHFKLMSLTFAPFGKEIY</sequence>
<dbReference type="Proteomes" id="UP000190367">
    <property type="component" value="Unassembled WGS sequence"/>
</dbReference>
<evidence type="ECO:0000313" key="4">
    <source>
        <dbReference type="Proteomes" id="UP000190367"/>
    </source>
</evidence>
<dbReference type="NCBIfam" id="NF008740">
    <property type="entry name" value="PRK11770.1-2"/>
    <property type="match status" value="1"/>
</dbReference>
<dbReference type="InterPro" id="IPR005185">
    <property type="entry name" value="YccF"/>
</dbReference>
<keyword evidence="4" id="KW-1185">Reference proteome</keyword>
<dbReference type="EMBL" id="FUWZ01000004">
    <property type="protein sequence ID" value="SKA38455.1"/>
    <property type="molecule type" value="Genomic_DNA"/>
</dbReference>
<dbReference type="PANTHER" id="PTHR42903:SF1">
    <property type="entry name" value="INNER MEMBRANE PROTEIN YCCF"/>
    <property type="match status" value="1"/>
</dbReference>
<dbReference type="Pfam" id="PF03733">
    <property type="entry name" value="YccF"/>
    <property type="match status" value="2"/>
</dbReference>
<feature type="transmembrane region" description="Helical" evidence="1">
    <location>
        <begin position="56"/>
        <end position="74"/>
    </location>
</feature>
<dbReference type="PANTHER" id="PTHR42903">
    <property type="entry name" value="INNER MEMBRANE PROTEIN YCCF"/>
    <property type="match status" value="1"/>
</dbReference>
<dbReference type="RefSeq" id="WP_078671797.1">
    <property type="nucleotide sequence ID" value="NZ_FUWZ01000004.1"/>
</dbReference>
<feature type="transmembrane region" description="Helical" evidence="1">
    <location>
        <begin position="6"/>
        <end position="35"/>
    </location>
</feature>
<evidence type="ECO:0000259" key="2">
    <source>
        <dbReference type="Pfam" id="PF03733"/>
    </source>
</evidence>
<accession>A0A1T4TD57</accession>
<gene>
    <name evidence="3" type="ORF">SAMN04488128_104446</name>
</gene>
<evidence type="ECO:0000313" key="3">
    <source>
        <dbReference type="EMBL" id="SKA38455.1"/>
    </source>
</evidence>
<dbReference type="AlphaFoldDB" id="A0A1T4TD57"/>
<dbReference type="OrthoDB" id="9790567at2"/>
<dbReference type="InterPro" id="IPR052937">
    <property type="entry name" value="Inner_membrane_protein"/>
</dbReference>
<reference evidence="4" key="1">
    <citation type="submission" date="2017-02" db="EMBL/GenBank/DDBJ databases">
        <authorList>
            <person name="Varghese N."/>
            <person name="Submissions S."/>
        </authorList>
    </citation>
    <scope>NUCLEOTIDE SEQUENCE [LARGE SCALE GENOMIC DNA]</scope>
    <source>
        <strain evidence="4">DSM 22224</strain>
    </source>
</reference>
<organism evidence="3 4">
    <name type="scientific">Chitinophaga eiseniae</name>
    <dbReference type="NCBI Taxonomy" id="634771"/>
    <lineage>
        <taxon>Bacteria</taxon>
        <taxon>Pseudomonadati</taxon>
        <taxon>Bacteroidota</taxon>
        <taxon>Chitinophagia</taxon>
        <taxon>Chitinophagales</taxon>
        <taxon>Chitinophagaceae</taxon>
        <taxon>Chitinophaga</taxon>
    </lineage>
</organism>
<evidence type="ECO:0000256" key="1">
    <source>
        <dbReference type="SAM" id="Phobius"/>
    </source>
</evidence>
<keyword evidence="1" id="KW-0472">Membrane</keyword>
<feature type="domain" description="Inner membrane component" evidence="2">
    <location>
        <begin position="4"/>
        <end position="54"/>
    </location>
</feature>
<feature type="transmembrane region" description="Helical" evidence="1">
    <location>
        <begin position="80"/>
        <end position="102"/>
    </location>
</feature>
<name>A0A1T4TD57_9BACT</name>
<dbReference type="PIRSF" id="PIRSF028777">
    <property type="entry name" value="UCP028777"/>
    <property type="match status" value="1"/>
</dbReference>
<keyword evidence="1" id="KW-0812">Transmembrane</keyword>
<feature type="domain" description="Inner membrane component" evidence="2">
    <location>
        <begin position="69"/>
        <end position="119"/>
    </location>
</feature>